<gene>
    <name evidence="2" type="ordered locus">Sgly_2877</name>
</gene>
<dbReference type="STRING" id="645991.Sgly_2877"/>
<keyword evidence="3" id="KW-1185">Reference proteome</keyword>
<dbReference type="AlphaFoldDB" id="F0SZ28"/>
<dbReference type="KEGG" id="sgy:Sgly_2877"/>
<evidence type="ECO:0000313" key="2">
    <source>
        <dbReference type="EMBL" id="ADY57146.1"/>
    </source>
</evidence>
<name>F0SZ28_SYNGF</name>
<reference evidence="2 3" key="1">
    <citation type="journal article" date="2011" name="Stand. Genomic Sci.">
        <title>Complete genome sequence of Syntrophobotulus glycolicus type strain (FlGlyR).</title>
        <authorList>
            <person name="Han C."/>
            <person name="Mwirichia R."/>
            <person name="Chertkov O."/>
            <person name="Held B."/>
            <person name="Lapidus A."/>
            <person name="Nolan M."/>
            <person name="Lucas S."/>
            <person name="Hammon N."/>
            <person name="Deshpande S."/>
            <person name="Cheng J.F."/>
            <person name="Tapia R."/>
            <person name="Goodwin L."/>
            <person name="Pitluck S."/>
            <person name="Huntemann M."/>
            <person name="Liolios K."/>
            <person name="Ivanova N."/>
            <person name="Pagani I."/>
            <person name="Mavromatis K."/>
            <person name="Ovchinikova G."/>
            <person name="Pati A."/>
            <person name="Chen A."/>
            <person name="Palaniappan K."/>
            <person name="Land M."/>
            <person name="Hauser L."/>
            <person name="Brambilla E.M."/>
            <person name="Rohde M."/>
            <person name="Spring S."/>
            <person name="Sikorski J."/>
            <person name="Goker M."/>
            <person name="Woyke T."/>
            <person name="Bristow J."/>
            <person name="Eisen J.A."/>
            <person name="Markowitz V."/>
            <person name="Hugenholtz P."/>
            <person name="Kyrpides N.C."/>
            <person name="Klenk H.P."/>
            <person name="Detter J.C."/>
        </authorList>
    </citation>
    <scope>NUCLEOTIDE SEQUENCE [LARGE SCALE GENOMIC DNA]</scope>
    <source>
        <strain evidence="3">DSM 8271 / FlGlyR</strain>
    </source>
</reference>
<dbReference type="GO" id="GO:0006950">
    <property type="term" value="P:response to stress"/>
    <property type="evidence" value="ECO:0007669"/>
    <property type="project" value="TreeGrafter"/>
</dbReference>
<dbReference type="PANTHER" id="PTHR33164:SF43">
    <property type="entry name" value="HTH-TYPE TRANSCRIPTIONAL REPRESSOR YETL"/>
    <property type="match status" value="1"/>
</dbReference>
<dbReference type="Proteomes" id="UP000007488">
    <property type="component" value="Chromosome"/>
</dbReference>
<proteinExistence type="predicted"/>
<dbReference type="PANTHER" id="PTHR33164">
    <property type="entry name" value="TRANSCRIPTIONAL REGULATOR, MARR FAMILY"/>
    <property type="match status" value="1"/>
</dbReference>
<organism evidence="2 3">
    <name type="scientific">Syntrophobotulus glycolicus (strain DSM 8271 / FlGlyR)</name>
    <dbReference type="NCBI Taxonomy" id="645991"/>
    <lineage>
        <taxon>Bacteria</taxon>
        <taxon>Bacillati</taxon>
        <taxon>Bacillota</taxon>
        <taxon>Clostridia</taxon>
        <taxon>Eubacteriales</taxon>
        <taxon>Desulfitobacteriaceae</taxon>
        <taxon>Syntrophobotulus</taxon>
    </lineage>
</organism>
<dbReference type="PRINTS" id="PR00598">
    <property type="entry name" value="HTHMARR"/>
</dbReference>
<dbReference type="RefSeq" id="WP_013625966.1">
    <property type="nucleotide sequence ID" value="NC_015172.1"/>
</dbReference>
<dbReference type="GO" id="GO:0003700">
    <property type="term" value="F:DNA-binding transcription factor activity"/>
    <property type="evidence" value="ECO:0007669"/>
    <property type="project" value="InterPro"/>
</dbReference>
<dbReference type="InterPro" id="IPR039422">
    <property type="entry name" value="MarR/SlyA-like"/>
</dbReference>
<dbReference type="EMBL" id="CP002547">
    <property type="protein sequence ID" value="ADY57146.1"/>
    <property type="molecule type" value="Genomic_DNA"/>
</dbReference>
<evidence type="ECO:0000259" key="1">
    <source>
        <dbReference type="PROSITE" id="PS50995"/>
    </source>
</evidence>
<dbReference type="InterPro" id="IPR036390">
    <property type="entry name" value="WH_DNA-bd_sf"/>
</dbReference>
<dbReference type="OrthoDB" id="49580at2"/>
<feature type="domain" description="HTH marR-type" evidence="1">
    <location>
        <begin position="1"/>
        <end position="136"/>
    </location>
</feature>
<reference evidence="3" key="2">
    <citation type="submission" date="2011-02" db="EMBL/GenBank/DDBJ databases">
        <title>The complete genome of Syntrophobotulus glycolicus DSM 8271.</title>
        <authorList>
            <person name="Lucas S."/>
            <person name="Copeland A."/>
            <person name="Lapidus A."/>
            <person name="Bruce D."/>
            <person name="Goodwin L."/>
            <person name="Pitluck S."/>
            <person name="Kyrpides N."/>
            <person name="Mavromatis K."/>
            <person name="Pagani I."/>
            <person name="Ivanova N."/>
            <person name="Mikhailova N."/>
            <person name="Chertkov O."/>
            <person name="Held B."/>
            <person name="Detter J.C."/>
            <person name="Tapia R."/>
            <person name="Han C."/>
            <person name="Land M."/>
            <person name="Hauser L."/>
            <person name="Markowitz V."/>
            <person name="Cheng J.-F."/>
            <person name="Hugenholtz P."/>
            <person name="Woyke T."/>
            <person name="Wu D."/>
            <person name="Spring S."/>
            <person name="Schroeder M."/>
            <person name="Brambilla E."/>
            <person name="Klenk H.-P."/>
            <person name="Eisen J.A."/>
        </authorList>
    </citation>
    <scope>NUCLEOTIDE SEQUENCE [LARGE SCALE GENOMIC DNA]</scope>
    <source>
        <strain evidence="3">DSM 8271 / FlGlyR</strain>
    </source>
</reference>
<dbReference type="SUPFAM" id="SSF46785">
    <property type="entry name" value="Winged helix' DNA-binding domain"/>
    <property type="match status" value="1"/>
</dbReference>
<dbReference type="Pfam" id="PF12802">
    <property type="entry name" value="MarR_2"/>
    <property type="match status" value="1"/>
</dbReference>
<protein>
    <submittedName>
        <fullName evidence="2">Regulatory protein MarR</fullName>
    </submittedName>
</protein>
<dbReference type="PROSITE" id="PS50995">
    <property type="entry name" value="HTH_MARR_2"/>
    <property type="match status" value="1"/>
</dbReference>
<dbReference type="eggNOG" id="COG1846">
    <property type="taxonomic scope" value="Bacteria"/>
</dbReference>
<dbReference type="InterPro" id="IPR000835">
    <property type="entry name" value="HTH_MarR-typ"/>
</dbReference>
<accession>F0SZ28</accession>
<dbReference type="HOGENOM" id="CLU_148533_0_0_9"/>
<evidence type="ECO:0000313" key="3">
    <source>
        <dbReference type="Proteomes" id="UP000007488"/>
    </source>
</evidence>
<sequence length="146" mass="16894">MDFLGEMNYFYLRMSLNELRMMNRQDYSSGVSYHSMLCLNVIANTENCTISKLAEALQITKSGVTIKVNELVKKGLVEKVQSVRDKRIHYLKLNPNISAIYGMFDRIGQNMEETLRKKYTENELSLFSGMLHTIADCDWRSNGYKS</sequence>
<dbReference type="Gene3D" id="1.10.10.10">
    <property type="entry name" value="Winged helix-like DNA-binding domain superfamily/Winged helix DNA-binding domain"/>
    <property type="match status" value="1"/>
</dbReference>
<dbReference type="InterPro" id="IPR036388">
    <property type="entry name" value="WH-like_DNA-bd_sf"/>
</dbReference>
<dbReference type="SMART" id="SM00347">
    <property type="entry name" value="HTH_MARR"/>
    <property type="match status" value="1"/>
</dbReference>